<evidence type="ECO:0000313" key="2">
    <source>
        <dbReference type="EMBL" id="KAA6121392.1"/>
    </source>
</evidence>
<sequence length="261" mass="30423">MFDQILAAIKIRQELPDAIGYTFIEKQDMFEIPNEITKDLSKEALEKIEQLSCLYFRIDNFTTSVQKNIRVLMSGSYEYLPRLIYHRRDVDVVFEVMPDLKEILINEVFPNDSVIIQFYNTDKKFNVDQVLIKEKTITPTMQKLAYAKRHPDLAKMRFTSSLLILILSCLAIFSIFPGAHAYFTRSEYEEKMSEFTENSNLCKYELFENSADKEKELERRFLQLGEAGSTTLLINKVPTLAELKLKDTVVLCVPTKPRDKF</sequence>
<accession>A0AB34CG71</accession>
<comment type="caution">
    <text evidence="2">The sequence shown here is derived from an EMBL/GenBank/DDBJ whole genome shotgun (WGS) entry which is preliminary data.</text>
</comment>
<dbReference type="Proteomes" id="UP000324255">
    <property type="component" value="Unassembled WGS sequence"/>
</dbReference>
<dbReference type="EMBL" id="VWVM01000016">
    <property type="protein sequence ID" value="KAA6121392.1"/>
    <property type="molecule type" value="Genomic_DNA"/>
</dbReference>
<proteinExistence type="predicted"/>
<dbReference type="AlphaFoldDB" id="A0AB34CG71"/>
<keyword evidence="1" id="KW-1133">Transmembrane helix</keyword>
<dbReference type="RefSeq" id="WP_150038056.1">
    <property type="nucleotide sequence ID" value="NZ_VWVM01000016.1"/>
</dbReference>
<protein>
    <submittedName>
        <fullName evidence="2">Uncharacterized protein</fullName>
    </submittedName>
</protein>
<gene>
    <name evidence="2" type="ORF">F3I20_18215</name>
</gene>
<keyword evidence="3" id="KW-1185">Reference proteome</keyword>
<keyword evidence="1" id="KW-0812">Transmembrane</keyword>
<organism evidence="2 3">
    <name type="scientific">Candidatus Pantoea gossypiicola</name>
    <dbReference type="NCBI Taxonomy" id="2608008"/>
    <lineage>
        <taxon>Bacteria</taxon>
        <taxon>Pseudomonadati</taxon>
        <taxon>Pseudomonadota</taxon>
        <taxon>Gammaproteobacteria</taxon>
        <taxon>Enterobacterales</taxon>
        <taxon>Erwiniaceae</taxon>
        <taxon>Pantoea</taxon>
    </lineage>
</organism>
<reference evidence="2 3" key="1">
    <citation type="submission" date="2019-09" db="EMBL/GenBank/DDBJ databases">
        <title>Genomic diversity of phyloplane-associated Pantoea species in Pakistan cotton crop.</title>
        <authorList>
            <person name="Tufail M.R."/>
            <person name="Cook D.R."/>
        </authorList>
    </citation>
    <scope>NUCLEOTIDE SEQUENCE [LARGE SCALE GENOMIC DNA]</scope>
    <source>
        <strain evidence="2 3">B_8</strain>
    </source>
</reference>
<evidence type="ECO:0000313" key="3">
    <source>
        <dbReference type="Proteomes" id="UP000324255"/>
    </source>
</evidence>
<name>A0AB34CG71_9GAMM</name>
<feature type="transmembrane region" description="Helical" evidence="1">
    <location>
        <begin position="162"/>
        <end position="183"/>
    </location>
</feature>
<evidence type="ECO:0000256" key="1">
    <source>
        <dbReference type="SAM" id="Phobius"/>
    </source>
</evidence>
<keyword evidence="1" id="KW-0472">Membrane</keyword>